<dbReference type="Pfam" id="PF00817">
    <property type="entry name" value="IMS"/>
    <property type="match status" value="1"/>
</dbReference>
<dbReference type="EMBL" id="LDPG01000007">
    <property type="protein sequence ID" value="KLV18358.1"/>
    <property type="molecule type" value="Genomic_DNA"/>
</dbReference>
<evidence type="ECO:0000313" key="3">
    <source>
        <dbReference type="EMBL" id="KLV18358.1"/>
    </source>
</evidence>
<dbReference type="InterPro" id="IPR001126">
    <property type="entry name" value="UmuC"/>
</dbReference>
<dbReference type="PANTHER" id="PTHR11076:SF35">
    <property type="entry name" value="DNA REPAIR PROTEIN HOMOLOG YOBH"/>
    <property type="match status" value="1"/>
</dbReference>
<sequence>MYDYSFCPNRIVFCVDMTSFYASVSCVKRGLDPLKTKLAVVGDVNRSGSVILAATAPLKKMGIRQGQRLYQIEKRKDILVVNPTMETYIKCSNYISKLALQYVAPCDFHQYSCDEFFMDVSSSFRLFAKTPGELAIKLKREIFEKTKLHCAIGIGVNPLISKICLDNSAKKKSDGIDYWTYEDVQEKFWPIRPLHKFWGISYKTEEKLNRKGIYSIGDLAKYPVEYLKQEFGSVLGMEYHLHSHGIDFSRISDKHVPAATSIGKSQILLRDYKIDELPIVLLEHTEEVCYRIRKQHKLARTVHIDIGYSKEYVGGIRKTVTLSRATNITMDIYNVCLKYVLKMHTGEPIRSINIVLSNLVADGEEQLSIFDDIEKRERQYKLTNVMDEIRSKYGRNSILRGISHTPASTIKFRNTLLGGHKA</sequence>
<organism evidence="3 4">
    <name type="scientific">Bacillus anthracis</name>
    <name type="common">anthrax bacterium</name>
    <dbReference type="NCBI Taxonomy" id="1392"/>
    <lineage>
        <taxon>Bacteria</taxon>
        <taxon>Bacillati</taxon>
        <taxon>Bacillota</taxon>
        <taxon>Bacilli</taxon>
        <taxon>Bacillales</taxon>
        <taxon>Bacillaceae</taxon>
        <taxon>Bacillus</taxon>
        <taxon>Bacillus cereus group</taxon>
    </lineage>
</organism>
<comment type="similarity">
    <text evidence="1">Belongs to the DNA polymerase type-Y family.</text>
</comment>
<dbReference type="InterPro" id="IPR050116">
    <property type="entry name" value="DNA_polymerase-Y"/>
</dbReference>
<protein>
    <submittedName>
        <fullName evidence="3">DNA repair protein</fullName>
    </submittedName>
</protein>
<dbReference type="PANTHER" id="PTHR11076">
    <property type="entry name" value="DNA REPAIR POLYMERASE UMUC / TRANSFERASE FAMILY MEMBER"/>
    <property type="match status" value="1"/>
</dbReference>
<dbReference type="SUPFAM" id="SSF100879">
    <property type="entry name" value="Lesion bypass DNA polymerase (Y-family), little finger domain"/>
    <property type="match status" value="1"/>
</dbReference>
<dbReference type="InterPro" id="IPR043502">
    <property type="entry name" value="DNA/RNA_pol_sf"/>
</dbReference>
<name>A0A0J1HXE3_BACAN</name>
<dbReference type="Gene3D" id="3.30.1490.100">
    <property type="entry name" value="DNA polymerase, Y-family, little finger domain"/>
    <property type="match status" value="1"/>
</dbReference>
<dbReference type="GO" id="GO:0009432">
    <property type="term" value="P:SOS response"/>
    <property type="evidence" value="ECO:0007669"/>
    <property type="project" value="TreeGrafter"/>
</dbReference>
<dbReference type="Proteomes" id="UP000035904">
    <property type="component" value="Unassembled WGS sequence"/>
</dbReference>
<dbReference type="PATRIC" id="fig|1392.242.peg.5697"/>
<evidence type="ECO:0000313" key="4">
    <source>
        <dbReference type="Proteomes" id="UP000035904"/>
    </source>
</evidence>
<dbReference type="GO" id="GO:0042276">
    <property type="term" value="P:error-prone translesion synthesis"/>
    <property type="evidence" value="ECO:0007669"/>
    <property type="project" value="TreeGrafter"/>
</dbReference>
<dbReference type="InterPro" id="IPR043128">
    <property type="entry name" value="Rev_trsase/Diguanyl_cyclase"/>
</dbReference>
<dbReference type="GO" id="GO:0003684">
    <property type="term" value="F:damaged DNA binding"/>
    <property type="evidence" value="ECO:0007669"/>
    <property type="project" value="InterPro"/>
</dbReference>
<dbReference type="CDD" id="cd01700">
    <property type="entry name" value="PolY_Pol_V_umuC"/>
    <property type="match status" value="1"/>
</dbReference>
<dbReference type="Gene3D" id="1.10.150.20">
    <property type="entry name" value="5' to 3' exonuclease, C-terminal subdomain"/>
    <property type="match status" value="1"/>
</dbReference>
<dbReference type="PROSITE" id="PS50173">
    <property type="entry name" value="UMUC"/>
    <property type="match status" value="1"/>
</dbReference>
<dbReference type="AlphaFoldDB" id="A0A0J1HXE3"/>
<dbReference type="SUPFAM" id="SSF56672">
    <property type="entry name" value="DNA/RNA polymerases"/>
    <property type="match status" value="1"/>
</dbReference>
<accession>A0A0J1HXE3</accession>
<dbReference type="Pfam" id="PF11799">
    <property type="entry name" value="IMS_C"/>
    <property type="match status" value="1"/>
</dbReference>
<dbReference type="Gene3D" id="3.30.70.270">
    <property type="match status" value="1"/>
</dbReference>
<dbReference type="Pfam" id="PF21999">
    <property type="entry name" value="IMS_HHH_1"/>
    <property type="match status" value="1"/>
</dbReference>
<dbReference type="InterPro" id="IPR017961">
    <property type="entry name" value="DNA_pol_Y-fam_little_finger"/>
</dbReference>
<dbReference type="GO" id="GO:0005829">
    <property type="term" value="C:cytosol"/>
    <property type="evidence" value="ECO:0007669"/>
    <property type="project" value="TreeGrafter"/>
</dbReference>
<dbReference type="Gene3D" id="3.40.1170.60">
    <property type="match status" value="1"/>
</dbReference>
<evidence type="ECO:0000259" key="2">
    <source>
        <dbReference type="PROSITE" id="PS50173"/>
    </source>
</evidence>
<dbReference type="InterPro" id="IPR036775">
    <property type="entry name" value="DNA_pol_Y-fam_lit_finger_sf"/>
</dbReference>
<evidence type="ECO:0000256" key="1">
    <source>
        <dbReference type="ARBA" id="ARBA00010945"/>
    </source>
</evidence>
<dbReference type="InterPro" id="IPR053848">
    <property type="entry name" value="IMS_HHH_1"/>
</dbReference>
<dbReference type="GO" id="GO:0006281">
    <property type="term" value="P:DNA repair"/>
    <property type="evidence" value="ECO:0007669"/>
    <property type="project" value="InterPro"/>
</dbReference>
<proteinExistence type="inferred from homology"/>
<reference evidence="3 4" key="1">
    <citation type="submission" date="2015-05" db="EMBL/GenBank/DDBJ databases">
        <title>Whole genome sequence and identification of bacterial endophytes from Costus igneus.</title>
        <authorList>
            <person name="Lee Y.P."/>
            <person name="Gan H.M."/>
            <person name="Eng W."/>
            <person name="Wheatley M.S."/>
            <person name="Caraballo A."/>
            <person name="Polter S."/>
            <person name="Savka M.A."/>
            <person name="Hudson A.O."/>
        </authorList>
    </citation>
    <scope>NUCLEOTIDE SEQUENCE [LARGE SCALE GENOMIC DNA]</scope>
    <source>
        <strain evidence="3 4">RIT375</strain>
    </source>
</reference>
<gene>
    <name evidence="3" type="ORF">ABW01_13340</name>
</gene>
<dbReference type="GO" id="GO:0003887">
    <property type="term" value="F:DNA-directed DNA polymerase activity"/>
    <property type="evidence" value="ECO:0007669"/>
    <property type="project" value="InterPro"/>
</dbReference>
<dbReference type="RefSeq" id="WP_047956667.1">
    <property type="nucleotide sequence ID" value="NZ_LDPG01000007.1"/>
</dbReference>
<comment type="caution">
    <text evidence="3">The sequence shown here is derived from an EMBL/GenBank/DDBJ whole genome shotgun (WGS) entry which is preliminary data.</text>
</comment>
<feature type="domain" description="UmuC" evidence="2">
    <location>
        <begin position="12"/>
        <end position="201"/>
    </location>
</feature>